<evidence type="ECO:0000313" key="2">
    <source>
        <dbReference type="Proteomes" id="UP000189883"/>
    </source>
</evidence>
<reference evidence="1 2" key="1">
    <citation type="submission" date="2015-06" db="EMBL/GenBank/DDBJ databases">
        <title>R. anatipestifer strain HXb2 is the most virulent strain so far, and the genome sequence would help us uncover the pathogenesis.</title>
        <authorList>
            <person name="Hu Q."/>
            <person name="Qi J."/>
            <person name="Bo H."/>
            <person name="Liu G."/>
            <person name="Tao M."/>
            <person name="Ding Y."/>
            <person name="Xue Y."/>
        </authorList>
    </citation>
    <scope>NUCLEOTIDE SEQUENCE [LARGE SCALE GENOMIC DNA]</scope>
    <source>
        <strain evidence="1 2">HXb2</strain>
    </source>
</reference>
<dbReference type="AlphaFoldDB" id="A0A1S7DQJ6"/>
<sequence>MKTQKTIDNRTAKMFEMIQEAKDMLVDSISKDFTEKELEELHLNTEEFYSNLTIKN</sequence>
<name>A0A1S7DQJ6_RIEAN</name>
<gene>
    <name evidence="1" type="ORF">AB406_0427</name>
</gene>
<dbReference type="Proteomes" id="UP000189883">
    <property type="component" value="Chromosome"/>
</dbReference>
<proteinExistence type="predicted"/>
<evidence type="ECO:0000313" key="1">
    <source>
        <dbReference type="EMBL" id="AQY21385.1"/>
    </source>
</evidence>
<accession>A0A1S7DQJ6</accession>
<protein>
    <submittedName>
        <fullName evidence="1">Uncharacterized protein</fullName>
    </submittedName>
</protein>
<organism evidence="1 2">
    <name type="scientific">Riemerella anatipestifer</name>
    <name type="common">Moraxella anatipestifer</name>
    <dbReference type="NCBI Taxonomy" id="34085"/>
    <lineage>
        <taxon>Bacteria</taxon>
        <taxon>Pseudomonadati</taxon>
        <taxon>Bacteroidota</taxon>
        <taxon>Flavobacteriia</taxon>
        <taxon>Flavobacteriales</taxon>
        <taxon>Weeksellaceae</taxon>
        <taxon>Riemerella</taxon>
    </lineage>
</organism>
<dbReference type="EMBL" id="CP011859">
    <property type="protein sequence ID" value="AQY21385.1"/>
    <property type="molecule type" value="Genomic_DNA"/>
</dbReference>